<dbReference type="NCBIfam" id="NF002458">
    <property type="entry name" value="PRK01641.1"/>
    <property type="match status" value="1"/>
</dbReference>
<dbReference type="GO" id="GO:0009098">
    <property type="term" value="P:L-leucine biosynthetic process"/>
    <property type="evidence" value="ECO:0007669"/>
    <property type="project" value="UniProtKB-UniRule"/>
</dbReference>
<name>A0A4D6Y037_9GAMM</name>
<dbReference type="InterPro" id="IPR000573">
    <property type="entry name" value="AconitaseA/IPMdHydase_ssu_swvl"/>
</dbReference>
<dbReference type="NCBIfam" id="TIGR00171">
    <property type="entry name" value="leuD"/>
    <property type="match status" value="1"/>
</dbReference>
<dbReference type="GO" id="GO:0003861">
    <property type="term" value="F:3-isopropylmalate dehydratase activity"/>
    <property type="evidence" value="ECO:0007669"/>
    <property type="project" value="UniProtKB-UniRule"/>
</dbReference>
<dbReference type="InterPro" id="IPR015928">
    <property type="entry name" value="Aconitase/3IPM_dehydase_swvl"/>
</dbReference>
<comment type="pathway">
    <text evidence="3 10">Amino-acid biosynthesis; L-leucine biosynthesis; L-leucine from 3-methyl-2-oxobutanoate: step 2/4.</text>
</comment>
<evidence type="ECO:0000313" key="13">
    <source>
        <dbReference type="Proteomes" id="UP000298773"/>
    </source>
</evidence>
<dbReference type="OrthoDB" id="9777465at2"/>
<feature type="domain" description="Aconitase A/isopropylmalate dehydratase small subunit swivel" evidence="11">
    <location>
        <begin position="3"/>
        <end position="123"/>
    </location>
</feature>
<dbReference type="UniPathway" id="UPA00048">
    <property type="reaction ID" value="UER00071"/>
</dbReference>
<dbReference type="EC" id="4.2.1.33" evidence="10"/>
<dbReference type="InterPro" id="IPR033940">
    <property type="entry name" value="IPMI_Swivel"/>
</dbReference>
<keyword evidence="8 10" id="KW-0456">Lyase</keyword>
<geneLocation type="plasmid" evidence="12">
    <name>pLeu</name>
</geneLocation>
<comment type="catalytic activity">
    <reaction evidence="1 10">
        <text>(2R,3S)-3-isopropylmalate = (2S)-2-isopropylmalate</text>
        <dbReference type="Rhea" id="RHEA:32287"/>
        <dbReference type="ChEBI" id="CHEBI:1178"/>
        <dbReference type="ChEBI" id="CHEBI:35121"/>
        <dbReference type="EC" id="4.2.1.33"/>
    </reaction>
</comment>
<dbReference type="HAMAP" id="MF_01031">
    <property type="entry name" value="LeuD_type1"/>
    <property type="match status" value="1"/>
</dbReference>
<evidence type="ECO:0000256" key="7">
    <source>
        <dbReference type="ARBA" id="ARBA00022605"/>
    </source>
</evidence>
<dbReference type="RefSeq" id="WP_158356868.1">
    <property type="nucleotide sequence ID" value="NZ_CP034874.1"/>
</dbReference>
<proteinExistence type="inferred from homology"/>
<accession>A0A4D6Y037</accession>
<keyword evidence="7 10" id="KW-0028">Amino-acid biosynthesis</keyword>
<dbReference type="Gene3D" id="3.20.19.10">
    <property type="entry name" value="Aconitase, domain 4"/>
    <property type="match status" value="1"/>
</dbReference>
<evidence type="ECO:0000256" key="9">
    <source>
        <dbReference type="ARBA" id="ARBA00023304"/>
    </source>
</evidence>
<dbReference type="SUPFAM" id="SSF52016">
    <property type="entry name" value="LeuD/IlvD-like"/>
    <property type="match status" value="1"/>
</dbReference>
<dbReference type="Pfam" id="PF00694">
    <property type="entry name" value="Aconitase_C"/>
    <property type="match status" value="1"/>
</dbReference>
<dbReference type="FunFam" id="3.20.19.10:FF:000003">
    <property type="entry name" value="3-isopropylmalate dehydratase small subunit"/>
    <property type="match status" value="1"/>
</dbReference>
<evidence type="ECO:0000256" key="10">
    <source>
        <dbReference type="HAMAP-Rule" id="MF_01031"/>
    </source>
</evidence>
<dbReference type="AlphaFoldDB" id="A0A4D6Y037"/>
<evidence type="ECO:0000256" key="3">
    <source>
        <dbReference type="ARBA" id="ARBA00004729"/>
    </source>
</evidence>
<evidence type="ECO:0000256" key="1">
    <source>
        <dbReference type="ARBA" id="ARBA00000491"/>
    </source>
</evidence>
<evidence type="ECO:0000256" key="8">
    <source>
        <dbReference type="ARBA" id="ARBA00023239"/>
    </source>
</evidence>
<keyword evidence="9 10" id="KW-0100">Branched-chain amino acid biosynthesis</keyword>
<dbReference type="CDD" id="cd01577">
    <property type="entry name" value="IPMI_Swivel"/>
    <property type="match status" value="1"/>
</dbReference>
<sequence>MFKFIEHHGVVLPLNFSNIDTDLIIPKQFLKKINKIGLGKYLFHDWRYKDLNQSVLNDKFILNKTIYQKSSILLTRENFGCGSSREHAVWSLLDYGFRVIIASSFSDIFYNNSFNNKLLLITLGKTVIESLFDIVNKDIGVSFNINLLNRKILVNDITFSFLIDDFRRFCLLNDLDHIDLTTTHMKDIDIYEKKIPDFLLKRKEFESNI</sequence>
<dbReference type="PANTHER" id="PTHR43345:SF5">
    <property type="entry name" value="3-ISOPROPYLMALATE DEHYDRATASE SMALL SUBUNIT"/>
    <property type="match status" value="1"/>
</dbReference>
<dbReference type="InterPro" id="IPR004431">
    <property type="entry name" value="3-IsopropMal_deHydase_ssu"/>
</dbReference>
<evidence type="ECO:0000313" key="12">
    <source>
        <dbReference type="EMBL" id="QCI21899.1"/>
    </source>
</evidence>
<dbReference type="Proteomes" id="UP000298773">
    <property type="component" value="Plasmid pLeu"/>
</dbReference>
<keyword evidence="6 10" id="KW-0432">Leucine biosynthesis</keyword>
<dbReference type="PANTHER" id="PTHR43345">
    <property type="entry name" value="3-ISOPROPYLMALATE DEHYDRATASE SMALL SUBUNIT 2-RELATED-RELATED"/>
    <property type="match status" value="1"/>
</dbReference>
<reference evidence="12 13" key="2">
    <citation type="submission" date="2019-05" db="EMBL/GenBank/DDBJ databases">
        <title>Genome evolution of the obligate endosymbiont Buchnera aphidicola.</title>
        <authorList>
            <person name="Moran N.A."/>
        </authorList>
    </citation>
    <scope>NUCLEOTIDE SEQUENCE [LARGE SCALE GENOMIC DNA]</scope>
    <source>
        <strain evidence="12 13">Hta</strain>
        <plasmid evidence="13">pleu</plasmid>
    </source>
</reference>
<evidence type="ECO:0000256" key="2">
    <source>
        <dbReference type="ARBA" id="ARBA00002695"/>
    </source>
</evidence>
<protein>
    <recommendedName>
        <fullName evidence="10">3-isopropylmalate dehydratase small subunit</fullName>
        <ecNumber evidence="10">4.2.1.33</ecNumber>
    </recommendedName>
    <alternativeName>
        <fullName evidence="10">Alpha-IPM isomerase</fullName>
        <shortName evidence="10">IPMI</shortName>
    </alternativeName>
    <alternativeName>
        <fullName evidence="10">Isopropylmalate isomerase</fullName>
    </alternativeName>
</protein>
<evidence type="ECO:0000259" key="11">
    <source>
        <dbReference type="Pfam" id="PF00694"/>
    </source>
</evidence>
<reference evidence="12 13" key="1">
    <citation type="submission" date="2018-12" db="EMBL/GenBank/DDBJ databases">
        <authorList>
            <person name="Chong R.A."/>
        </authorList>
    </citation>
    <scope>NUCLEOTIDE SEQUENCE [LARGE SCALE GENOMIC DNA]</scope>
    <source>
        <strain evidence="12 13">Hta</strain>
        <plasmid evidence="13">pleu</plasmid>
    </source>
</reference>
<evidence type="ECO:0000256" key="5">
    <source>
        <dbReference type="ARBA" id="ARBA00011271"/>
    </source>
</evidence>
<evidence type="ECO:0000256" key="6">
    <source>
        <dbReference type="ARBA" id="ARBA00022430"/>
    </source>
</evidence>
<gene>
    <name evidence="10 12" type="primary">leuD</name>
    <name evidence="12" type="ORF">D9V69_03055</name>
</gene>
<dbReference type="InterPro" id="IPR050075">
    <property type="entry name" value="LeuD"/>
</dbReference>
<keyword evidence="12" id="KW-0614">Plasmid</keyword>
<comment type="function">
    <text evidence="2 10">Catalyzes the isomerization between 2-isopropylmalate and 3-isopropylmalate, via the formation of 2-isopropylmaleate.</text>
</comment>
<evidence type="ECO:0000256" key="4">
    <source>
        <dbReference type="ARBA" id="ARBA00009845"/>
    </source>
</evidence>
<organism evidence="12 13">
    <name type="scientific">Buchnera aphidicola</name>
    <name type="common">Hyadaphis tataricae</name>
    <dbReference type="NCBI Taxonomy" id="1241859"/>
    <lineage>
        <taxon>Bacteria</taxon>
        <taxon>Pseudomonadati</taxon>
        <taxon>Pseudomonadota</taxon>
        <taxon>Gammaproteobacteria</taxon>
        <taxon>Enterobacterales</taxon>
        <taxon>Erwiniaceae</taxon>
        <taxon>Buchnera</taxon>
    </lineage>
</organism>
<comment type="similarity">
    <text evidence="4 10">Belongs to the LeuD family. LeuD type 1 subfamily.</text>
</comment>
<dbReference type="GO" id="GO:0009316">
    <property type="term" value="C:3-isopropylmalate dehydratase complex"/>
    <property type="evidence" value="ECO:0007669"/>
    <property type="project" value="InterPro"/>
</dbReference>
<dbReference type="EMBL" id="CP034874">
    <property type="protein sequence ID" value="QCI21899.1"/>
    <property type="molecule type" value="Genomic_DNA"/>
</dbReference>
<comment type="subunit">
    <text evidence="5 10">Heterodimer of LeuC and LeuD.</text>
</comment>